<dbReference type="Gene3D" id="3.90.226.10">
    <property type="entry name" value="2-enoyl-CoA Hydratase, Chain A, domain 1"/>
    <property type="match status" value="1"/>
</dbReference>
<keyword evidence="3 6" id="KW-0378">Hydrolase</keyword>
<gene>
    <name evidence="6" type="ORF">FHS77_002264</name>
</gene>
<dbReference type="InterPro" id="IPR002142">
    <property type="entry name" value="Peptidase_S49"/>
</dbReference>
<evidence type="ECO:0000256" key="1">
    <source>
        <dbReference type="ARBA" id="ARBA00008683"/>
    </source>
</evidence>
<evidence type="ECO:0000256" key="2">
    <source>
        <dbReference type="ARBA" id="ARBA00022670"/>
    </source>
</evidence>
<evidence type="ECO:0000313" key="6">
    <source>
        <dbReference type="EMBL" id="MBB6261699.1"/>
    </source>
</evidence>
<dbReference type="Pfam" id="PF01343">
    <property type="entry name" value="Peptidase_S49"/>
    <property type="match status" value="1"/>
</dbReference>
<dbReference type="InterPro" id="IPR047272">
    <property type="entry name" value="S49_SppA_C"/>
</dbReference>
<dbReference type="InterPro" id="IPR029045">
    <property type="entry name" value="ClpP/crotonase-like_dom_sf"/>
</dbReference>
<dbReference type="PANTHER" id="PTHR42987:SF6">
    <property type="entry name" value="PROTEINASE IV"/>
    <property type="match status" value="1"/>
</dbReference>
<dbReference type="InterPro" id="IPR004635">
    <property type="entry name" value="Pept_S49_SppA"/>
</dbReference>
<evidence type="ECO:0000256" key="3">
    <source>
        <dbReference type="ARBA" id="ARBA00022801"/>
    </source>
</evidence>
<name>A0A841M1M2_9HYPH</name>
<dbReference type="GO" id="GO:0006508">
    <property type="term" value="P:proteolysis"/>
    <property type="evidence" value="ECO:0007669"/>
    <property type="project" value="UniProtKB-KW"/>
</dbReference>
<evidence type="ECO:0000313" key="7">
    <source>
        <dbReference type="Proteomes" id="UP000555393"/>
    </source>
</evidence>
<comment type="similarity">
    <text evidence="1">Belongs to the peptidase S49 family.</text>
</comment>
<keyword evidence="7" id="KW-1185">Reference proteome</keyword>
<dbReference type="EC" id="3.4.21.-" evidence="6"/>
<comment type="caution">
    <text evidence="6">The sequence shown here is derived from an EMBL/GenBank/DDBJ whole genome shotgun (WGS) entry which is preliminary data.</text>
</comment>
<keyword evidence="2 6" id="KW-0645">Protease</keyword>
<dbReference type="CDD" id="cd07023">
    <property type="entry name" value="S49_Sppa_N_C"/>
    <property type="match status" value="1"/>
</dbReference>
<dbReference type="SUPFAM" id="SSF52096">
    <property type="entry name" value="ClpP/crotonase"/>
    <property type="match status" value="1"/>
</dbReference>
<dbReference type="EMBL" id="JACIIU010000011">
    <property type="protein sequence ID" value="MBB6261699.1"/>
    <property type="molecule type" value="Genomic_DNA"/>
</dbReference>
<dbReference type="AlphaFoldDB" id="A0A841M1M2"/>
<keyword evidence="4" id="KW-0720">Serine protease</keyword>
<dbReference type="RefSeq" id="WP_184223292.1">
    <property type="nucleotide sequence ID" value="NZ_JACIIU010000011.1"/>
</dbReference>
<accession>A0A841M1M2</accession>
<organism evidence="6 7">
    <name type="scientific">Paenochrobactrum gallinarii</name>
    <dbReference type="NCBI Taxonomy" id="643673"/>
    <lineage>
        <taxon>Bacteria</taxon>
        <taxon>Pseudomonadati</taxon>
        <taxon>Pseudomonadota</taxon>
        <taxon>Alphaproteobacteria</taxon>
        <taxon>Hyphomicrobiales</taxon>
        <taxon>Brucellaceae</taxon>
        <taxon>Paenochrobactrum</taxon>
    </lineage>
</organism>
<dbReference type="PANTHER" id="PTHR42987">
    <property type="entry name" value="PEPTIDASE S49"/>
    <property type="match status" value="1"/>
</dbReference>
<dbReference type="Proteomes" id="UP000555393">
    <property type="component" value="Unassembled WGS sequence"/>
</dbReference>
<evidence type="ECO:0000259" key="5">
    <source>
        <dbReference type="Pfam" id="PF01343"/>
    </source>
</evidence>
<dbReference type="Gene3D" id="6.20.330.10">
    <property type="match status" value="1"/>
</dbReference>
<dbReference type="NCBIfam" id="TIGR00706">
    <property type="entry name" value="SppA_dom"/>
    <property type="match status" value="1"/>
</dbReference>
<feature type="domain" description="Peptidase S49" evidence="5">
    <location>
        <begin position="107"/>
        <end position="251"/>
    </location>
</feature>
<proteinExistence type="inferred from homology"/>
<evidence type="ECO:0000256" key="4">
    <source>
        <dbReference type="ARBA" id="ARBA00022825"/>
    </source>
</evidence>
<reference evidence="6 7" key="1">
    <citation type="submission" date="2020-08" db="EMBL/GenBank/DDBJ databases">
        <title>Genomic Encyclopedia of Type Strains, Phase IV (KMG-IV): sequencing the most valuable type-strain genomes for metagenomic binning, comparative biology and taxonomic classification.</title>
        <authorList>
            <person name="Goeker M."/>
        </authorList>
    </citation>
    <scope>NUCLEOTIDE SEQUENCE [LARGE SCALE GENOMIC DNA]</scope>
    <source>
        <strain evidence="6 7">DSM 22336</strain>
    </source>
</reference>
<protein>
    <submittedName>
        <fullName evidence="6">Protease-4</fullName>
        <ecNumber evidence="6">3.4.21.-</ecNumber>
    </submittedName>
</protein>
<sequence length="324" mass="35550">MTQTADAMIDRRRIRRKLTFWRSAFLIVLALALITVATTQTGTFSGFNTPHIAKVRIEGTIAQNDELLKRLELIAKNDAVKGLIVIVDSPGGTTVGGETIFNAIRKVAEKKPVVTSVGNLAASAGYMIAIASDHIVAHQSSIVGSIGVLFQYPDISELMNKIGVKMEAVKSSPMKAEPNFFNPASEETKAMIRNMIMDSYDWFVGLVETRRSFTREQTLALADGSIFTGRQALEKKLIDGLGGETEARQWLLSKGLSPDLAVVEWKPEKVEPLLSMKDLVVRGAVRLLGLPDESRHFIGDSVSERIFLDGLLSVMQVTDPVEHK</sequence>
<dbReference type="GO" id="GO:0008236">
    <property type="term" value="F:serine-type peptidase activity"/>
    <property type="evidence" value="ECO:0007669"/>
    <property type="project" value="UniProtKB-KW"/>
</dbReference>